<dbReference type="Proteomes" id="UP000661858">
    <property type="component" value="Unassembled WGS sequence"/>
</dbReference>
<gene>
    <name evidence="2" type="ORF">JK359_02770</name>
</gene>
<feature type="signal peptide" evidence="1">
    <location>
        <begin position="1"/>
        <end position="24"/>
    </location>
</feature>
<name>A0A937JK33_9ACTN</name>
<evidence type="ECO:0000313" key="3">
    <source>
        <dbReference type="Proteomes" id="UP000661858"/>
    </source>
</evidence>
<dbReference type="EMBL" id="JAERRK010000001">
    <property type="protein sequence ID" value="MBL1080905.1"/>
    <property type="molecule type" value="Genomic_DNA"/>
</dbReference>
<organism evidence="2 3">
    <name type="scientific">Streptomyces actinomycinicus</name>
    <dbReference type="NCBI Taxonomy" id="1695166"/>
    <lineage>
        <taxon>Bacteria</taxon>
        <taxon>Bacillati</taxon>
        <taxon>Actinomycetota</taxon>
        <taxon>Actinomycetes</taxon>
        <taxon>Kitasatosporales</taxon>
        <taxon>Streptomycetaceae</taxon>
        <taxon>Streptomyces</taxon>
    </lineage>
</organism>
<sequence>MIKKIACVTVLAAALLASAPAAEAAPGPVPPAGVPGVSLLRGILGSLEVGHPAASPATLLPSGLRGA</sequence>
<keyword evidence="1" id="KW-0732">Signal</keyword>
<protein>
    <recommendedName>
        <fullName evidence="4">Secreted protein</fullName>
    </recommendedName>
</protein>
<evidence type="ECO:0000313" key="2">
    <source>
        <dbReference type="EMBL" id="MBL1080905.1"/>
    </source>
</evidence>
<evidence type="ECO:0000256" key="1">
    <source>
        <dbReference type="SAM" id="SignalP"/>
    </source>
</evidence>
<proteinExistence type="predicted"/>
<comment type="caution">
    <text evidence="2">The sequence shown here is derived from an EMBL/GenBank/DDBJ whole genome shotgun (WGS) entry which is preliminary data.</text>
</comment>
<feature type="chain" id="PRO_5038012533" description="Secreted protein" evidence="1">
    <location>
        <begin position="25"/>
        <end position="67"/>
    </location>
</feature>
<keyword evidence="3" id="KW-1185">Reference proteome</keyword>
<accession>A0A937JK33</accession>
<evidence type="ECO:0008006" key="4">
    <source>
        <dbReference type="Google" id="ProtNLM"/>
    </source>
</evidence>
<reference evidence="2" key="1">
    <citation type="submission" date="2021-01" db="EMBL/GenBank/DDBJ databases">
        <title>WGS of actinomycetes isolated from Thailand.</title>
        <authorList>
            <person name="Thawai C."/>
        </authorList>
    </citation>
    <scope>NUCLEOTIDE SEQUENCE</scope>
    <source>
        <strain evidence="2">RCU-197</strain>
    </source>
</reference>
<dbReference type="AlphaFoldDB" id="A0A937JK33"/>
<dbReference type="RefSeq" id="WP_201831167.1">
    <property type="nucleotide sequence ID" value="NZ_JAERRK010000001.1"/>
</dbReference>